<reference evidence="1 2" key="1">
    <citation type="submission" date="2024-07" db="EMBL/GenBank/DDBJ databases">
        <authorList>
            <person name="Yun M."/>
        </authorList>
    </citation>
    <scope>NUCLEOTIDE SEQUENCE [LARGE SCALE GENOMIC DNA]</scope>
    <source>
        <strain evidence="1 2">MS01</strain>
    </source>
</reference>
<dbReference type="Gene3D" id="1.10.510.10">
    <property type="entry name" value="Transferase(Phosphotransferase) domain 1"/>
    <property type="match status" value="1"/>
</dbReference>
<gene>
    <name evidence="1" type="ORF">AB3K24_05040</name>
</gene>
<sequence length="190" mass="21321">MKTTNAYKTLSPVLQTKIVMLGTCLGSKPINGIVNGNQLISINSTGNRSLVYTLINQNVILKILNIPADQDVEALLLFGGEKFFPNLYAHGTTKDGNTYLFMEKAQGAPLSQIQPLSPSDSEKIKKQFNQAIDIMLKVKRCDNDLKAEHLFWDTTNKHLTWIDFSLCDKVPSEFTEESKFGLREVLTRIL</sequence>
<evidence type="ECO:0008006" key="3">
    <source>
        <dbReference type="Google" id="ProtNLM"/>
    </source>
</evidence>
<dbReference type="RefSeq" id="WP_367974105.1">
    <property type="nucleotide sequence ID" value="NZ_JBFPEQ010000001.1"/>
</dbReference>
<dbReference type="Proteomes" id="UP001556617">
    <property type="component" value="Unassembled WGS sequence"/>
</dbReference>
<comment type="caution">
    <text evidence="1">The sequence shown here is derived from an EMBL/GenBank/DDBJ whole genome shotgun (WGS) entry which is preliminary data.</text>
</comment>
<keyword evidence="2" id="KW-1185">Reference proteome</keyword>
<evidence type="ECO:0000313" key="2">
    <source>
        <dbReference type="Proteomes" id="UP001556617"/>
    </source>
</evidence>
<dbReference type="InterPro" id="IPR011009">
    <property type="entry name" value="Kinase-like_dom_sf"/>
</dbReference>
<protein>
    <recommendedName>
        <fullName evidence="3">Protein kinase domain-containing protein</fullName>
    </recommendedName>
</protein>
<organism evidence="1 2">
    <name type="scientific">Leuconostoc aquikimchii</name>
    <dbReference type="NCBI Taxonomy" id="3236804"/>
    <lineage>
        <taxon>Bacteria</taxon>
        <taxon>Bacillati</taxon>
        <taxon>Bacillota</taxon>
        <taxon>Bacilli</taxon>
        <taxon>Lactobacillales</taxon>
        <taxon>Lactobacillaceae</taxon>
        <taxon>Leuconostoc</taxon>
    </lineage>
</organism>
<evidence type="ECO:0000313" key="1">
    <source>
        <dbReference type="EMBL" id="MEX0380713.1"/>
    </source>
</evidence>
<name>A0ABV3S3R6_9LACO</name>
<accession>A0ABV3S3R6</accession>
<dbReference type="EMBL" id="JBFPER010000001">
    <property type="protein sequence ID" value="MEX0380713.1"/>
    <property type="molecule type" value="Genomic_DNA"/>
</dbReference>
<dbReference type="SUPFAM" id="SSF56112">
    <property type="entry name" value="Protein kinase-like (PK-like)"/>
    <property type="match status" value="1"/>
</dbReference>
<proteinExistence type="predicted"/>